<dbReference type="GO" id="GO:0043235">
    <property type="term" value="C:receptor complex"/>
    <property type="evidence" value="ECO:0007669"/>
    <property type="project" value="TreeGrafter"/>
</dbReference>
<keyword evidence="12 22" id="KW-0472">Membrane</keyword>
<dbReference type="FunFam" id="3.30.200.20:FF:000593">
    <property type="entry name" value="Predicted protein"/>
    <property type="match status" value="1"/>
</dbReference>
<dbReference type="AlphaFoldDB" id="A0AAD9N810"/>
<dbReference type="Pfam" id="PF07714">
    <property type="entry name" value="PK_Tyr_Ser-Thr"/>
    <property type="match status" value="1"/>
</dbReference>
<keyword evidence="13" id="KW-0829">Tyrosine-protein kinase</keyword>
<dbReference type="PRINTS" id="PR00109">
    <property type="entry name" value="TYRKINASE"/>
</dbReference>
<comment type="caution">
    <text evidence="24">The sequence shown here is derived from an EMBL/GenBank/DDBJ whole genome shotgun (WGS) entry which is preliminary data.</text>
</comment>
<keyword evidence="15" id="KW-0675">Receptor</keyword>
<keyword evidence="10 20" id="KW-0067">ATP-binding</keyword>
<evidence type="ECO:0000259" key="23">
    <source>
        <dbReference type="PROSITE" id="PS50011"/>
    </source>
</evidence>
<dbReference type="GO" id="GO:0004714">
    <property type="term" value="F:transmembrane receptor protein tyrosine kinase activity"/>
    <property type="evidence" value="ECO:0007669"/>
    <property type="project" value="UniProtKB-EC"/>
</dbReference>
<dbReference type="InterPro" id="IPR050122">
    <property type="entry name" value="RTK"/>
</dbReference>
<protein>
    <recommendedName>
        <fullName evidence="2">receptor protein-tyrosine kinase</fullName>
        <ecNumber evidence="2">2.7.10.1</ecNumber>
    </recommendedName>
</protein>
<evidence type="ECO:0000256" key="7">
    <source>
        <dbReference type="ARBA" id="ARBA00022737"/>
    </source>
</evidence>
<dbReference type="EC" id="2.7.10.1" evidence="2"/>
<dbReference type="PROSITE" id="PS50011">
    <property type="entry name" value="PROTEIN_KINASE_DOM"/>
    <property type="match status" value="1"/>
</dbReference>
<keyword evidence="14" id="KW-1015">Disulfide bond</keyword>
<keyword evidence="4" id="KW-0808">Transferase</keyword>
<dbReference type="PROSITE" id="PS00107">
    <property type="entry name" value="PROTEIN_KINASE_ATP"/>
    <property type="match status" value="1"/>
</dbReference>
<evidence type="ECO:0000256" key="2">
    <source>
        <dbReference type="ARBA" id="ARBA00011902"/>
    </source>
</evidence>
<dbReference type="SUPFAM" id="SSF56112">
    <property type="entry name" value="Protein kinase-like (PK-like)"/>
    <property type="match status" value="1"/>
</dbReference>
<evidence type="ECO:0000256" key="4">
    <source>
        <dbReference type="ARBA" id="ARBA00022679"/>
    </source>
</evidence>
<dbReference type="GO" id="GO:0005524">
    <property type="term" value="F:ATP binding"/>
    <property type="evidence" value="ECO:0007669"/>
    <property type="project" value="UniProtKB-UniRule"/>
</dbReference>
<evidence type="ECO:0000256" key="15">
    <source>
        <dbReference type="ARBA" id="ARBA00023170"/>
    </source>
</evidence>
<sequence>MAAIIGGAVGGAVLVVIILVIICVTCKRNKKKEQAPDPQINVNKQSPAKKKDVQSYIMEDDLVADRSATDTSRSPLRDIRNSFRMRRQPRALATGINNPNYIADDASSGGAAKVVLDYSREPSQLEQPNKAYFIKLKHNPGESSDAIYENASYLRDSGSNLDTSNASSVPSESLMRRRVMADPLLSAKRQSQEQPGLAGFGALHDLNAKELIDGPGYAQPMTPTIRKQVRLSLRPPSFEPEVPWEFPRERLFVRLKIGEGTFGEVWRAKADGILGRPGRVAVAVKMLKVHYTPEERQSLIKELEIMKLLQPHPNVIQLLGCCTQSEPMCVIMEYAVNGNLQELLRRQRSAYNINDLSQDSPESNKQRNINLQLNDLKRFGLHVASGMEYIASRELLHRDLAARNVLVDENMVCKVGDFGSARDVIQMRQYESKTQRRLPIRWMAPESLVQCVYSQQSDIWSYGVLLWEVITLGSSPYPGMGGPDVINFIQKGCRMSKPTHCSDALYAIMKDCWNQFPPKRPSFSILRHRMIAILDEPGDDIYVDQMCDNAFNILENPPGEKC</sequence>
<dbReference type="InterPro" id="IPR000719">
    <property type="entry name" value="Prot_kinase_dom"/>
</dbReference>
<evidence type="ECO:0000256" key="9">
    <source>
        <dbReference type="ARBA" id="ARBA00022777"/>
    </source>
</evidence>
<evidence type="ECO:0000256" key="12">
    <source>
        <dbReference type="ARBA" id="ARBA00023136"/>
    </source>
</evidence>
<evidence type="ECO:0000256" key="10">
    <source>
        <dbReference type="ARBA" id="ARBA00022840"/>
    </source>
</evidence>
<evidence type="ECO:0000256" key="17">
    <source>
        <dbReference type="ARBA" id="ARBA00023319"/>
    </source>
</evidence>
<evidence type="ECO:0000256" key="11">
    <source>
        <dbReference type="ARBA" id="ARBA00022989"/>
    </source>
</evidence>
<keyword evidence="8 20" id="KW-0547">Nucleotide-binding</keyword>
<keyword evidence="9" id="KW-0418">Kinase</keyword>
<evidence type="ECO:0000256" key="3">
    <source>
        <dbReference type="ARBA" id="ARBA00022553"/>
    </source>
</evidence>
<keyword evidence="16" id="KW-0325">Glycoprotein</keyword>
<dbReference type="Proteomes" id="UP001208570">
    <property type="component" value="Unassembled WGS sequence"/>
</dbReference>
<feature type="transmembrane region" description="Helical" evidence="22">
    <location>
        <begin position="6"/>
        <end position="26"/>
    </location>
</feature>
<reference evidence="24" key="1">
    <citation type="journal article" date="2023" name="Mol. Biol. Evol.">
        <title>Third-Generation Sequencing Reveals the Adaptive Role of the Epigenome in Three Deep-Sea Polychaetes.</title>
        <authorList>
            <person name="Perez M."/>
            <person name="Aroh O."/>
            <person name="Sun Y."/>
            <person name="Lan Y."/>
            <person name="Juniper S.K."/>
            <person name="Young C.R."/>
            <person name="Angers B."/>
            <person name="Qian P.Y."/>
        </authorList>
    </citation>
    <scope>NUCLEOTIDE SEQUENCE</scope>
    <source>
        <strain evidence="24">P08H-3</strain>
    </source>
</reference>
<keyword evidence="6" id="KW-0732">Signal</keyword>
<evidence type="ECO:0000256" key="13">
    <source>
        <dbReference type="ARBA" id="ARBA00023137"/>
    </source>
</evidence>
<evidence type="ECO:0000313" key="25">
    <source>
        <dbReference type="Proteomes" id="UP001208570"/>
    </source>
</evidence>
<evidence type="ECO:0000256" key="16">
    <source>
        <dbReference type="ARBA" id="ARBA00023180"/>
    </source>
</evidence>
<comment type="function">
    <text evidence="19">Receptor for basic fibroblast growth factor.</text>
</comment>
<dbReference type="InterPro" id="IPR017441">
    <property type="entry name" value="Protein_kinase_ATP_BS"/>
</dbReference>
<evidence type="ECO:0000256" key="19">
    <source>
        <dbReference type="ARBA" id="ARBA00056965"/>
    </source>
</evidence>
<organism evidence="24 25">
    <name type="scientific">Paralvinella palmiformis</name>
    <dbReference type="NCBI Taxonomy" id="53620"/>
    <lineage>
        <taxon>Eukaryota</taxon>
        <taxon>Metazoa</taxon>
        <taxon>Spiralia</taxon>
        <taxon>Lophotrochozoa</taxon>
        <taxon>Annelida</taxon>
        <taxon>Polychaeta</taxon>
        <taxon>Sedentaria</taxon>
        <taxon>Canalipalpata</taxon>
        <taxon>Terebellida</taxon>
        <taxon>Terebelliformia</taxon>
        <taxon>Alvinellidae</taxon>
        <taxon>Paralvinella</taxon>
    </lineage>
</organism>
<proteinExistence type="predicted"/>
<dbReference type="GO" id="GO:0005886">
    <property type="term" value="C:plasma membrane"/>
    <property type="evidence" value="ECO:0007669"/>
    <property type="project" value="TreeGrafter"/>
</dbReference>
<evidence type="ECO:0000256" key="8">
    <source>
        <dbReference type="ARBA" id="ARBA00022741"/>
    </source>
</evidence>
<evidence type="ECO:0000256" key="6">
    <source>
        <dbReference type="ARBA" id="ARBA00022729"/>
    </source>
</evidence>
<keyword evidence="17" id="KW-0393">Immunoglobulin domain</keyword>
<keyword evidence="25" id="KW-1185">Reference proteome</keyword>
<dbReference type="InterPro" id="IPR011009">
    <property type="entry name" value="Kinase-like_dom_sf"/>
</dbReference>
<name>A0AAD9N810_9ANNE</name>
<evidence type="ECO:0000256" key="18">
    <source>
        <dbReference type="ARBA" id="ARBA00051243"/>
    </source>
</evidence>
<dbReference type="PANTHER" id="PTHR24416">
    <property type="entry name" value="TYROSINE-PROTEIN KINASE RECEPTOR"/>
    <property type="match status" value="1"/>
</dbReference>
<dbReference type="EMBL" id="JAODUP010000170">
    <property type="protein sequence ID" value="KAK2158441.1"/>
    <property type="molecule type" value="Genomic_DNA"/>
</dbReference>
<comment type="catalytic activity">
    <reaction evidence="18">
        <text>L-tyrosyl-[protein] + ATP = O-phospho-L-tyrosyl-[protein] + ADP + H(+)</text>
        <dbReference type="Rhea" id="RHEA:10596"/>
        <dbReference type="Rhea" id="RHEA-COMP:10136"/>
        <dbReference type="Rhea" id="RHEA-COMP:20101"/>
        <dbReference type="ChEBI" id="CHEBI:15378"/>
        <dbReference type="ChEBI" id="CHEBI:30616"/>
        <dbReference type="ChEBI" id="CHEBI:46858"/>
        <dbReference type="ChEBI" id="CHEBI:61978"/>
        <dbReference type="ChEBI" id="CHEBI:456216"/>
        <dbReference type="EC" id="2.7.10.1"/>
    </reaction>
</comment>
<dbReference type="InterPro" id="IPR001245">
    <property type="entry name" value="Ser-Thr/Tyr_kinase_cat_dom"/>
</dbReference>
<evidence type="ECO:0000256" key="1">
    <source>
        <dbReference type="ARBA" id="ARBA00004479"/>
    </source>
</evidence>
<dbReference type="Gene3D" id="3.30.200.20">
    <property type="entry name" value="Phosphorylase Kinase, domain 1"/>
    <property type="match status" value="1"/>
</dbReference>
<evidence type="ECO:0000256" key="5">
    <source>
        <dbReference type="ARBA" id="ARBA00022692"/>
    </source>
</evidence>
<feature type="binding site" evidence="20">
    <location>
        <position position="285"/>
    </location>
    <ligand>
        <name>ATP</name>
        <dbReference type="ChEBI" id="CHEBI:30616"/>
    </ligand>
</feature>
<keyword evidence="7" id="KW-0677">Repeat</keyword>
<evidence type="ECO:0000256" key="20">
    <source>
        <dbReference type="PROSITE-ProRule" id="PRU10141"/>
    </source>
</evidence>
<keyword evidence="11 22" id="KW-1133">Transmembrane helix</keyword>
<dbReference type="InterPro" id="IPR020635">
    <property type="entry name" value="Tyr_kinase_cat_dom"/>
</dbReference>
<dbReference type="SMART" id="SM00219">
    <property type="entry name" value="TyrKc"/>
    <property type="match status" value="1"/>
</dbReference>
<keyword evidence="3" id="KW-0597">Phosphoprotein</keyword>
<gene>
    <name evidence="24" type="ORF">LSH36_170g02009</name>
</gene>
<feature type="domain" description="Protein kinase" evidence="23">
    <location>
        <begin position="251"/>
        <end position="531"/>
    </location>
</feature>
<evidence type="ECO:0000256" key="22">
    <source>
        <dbReference type="SAM" id="Phobius"/>
    </source>
</evidence>
<dbReference type="PANTHER" id="PTHR24416:SF621">
    <property type="entry name" value="TYROSINE KINASE RECEPTOR CAD96CA"/>
    <property type="match status" value="1"/>
</dbReference>
<accession>A0AAD9N810</accession>
<dbReference type="PROSITE" id="PS00109">
    <property type="entry name" value="PROTEIN_KINASE_TYR"/>
    <property type="match status" value="1"/>
</dbReference>
<feature type="region of interest" description="Disordered" evidence="21">
    <location>
        <begin position="33"/>
        <end position="52"/>
    </location>
</feature>
<dbReference type="FunFam" id="1.10.510.10:FF:000190">
    <property type="entry name" value="Proto-oncogene tyrosine-protein kinase receptor Ret"/>
    <property type="match status" value="1"/>
</dbReference>
<dbReference type="GO" id="GO:0007169">
    <property type="term" value="P:cell surface receptor protein tyrosine kinase signaling pathway"/>
    <property type="evidence" value="ECO:0007669"/>
    <property type="project" value="TreeGrafter"/>
</dbReference>
<keyword evidence="5 22" id="KW-0812">Transmembrane</keyword>
<evidence type="ECO:0000256" key="21">
    <source>
        <dbReference type="SAM" id="MobiDB-lite"/>
    </source>
</evidence>
<evidence type="ECO:0000313" key="24">
    <source>
        <dbReference type="EMBL" id="KAK2158441.1"/>
    </source>
</evidence>
<comment type="subcellular location">
    <subcellularLocation>
        <location evidence="1">Membrane</location>
        <topology evidence="1">Single-pass type I membrane protein</topology>
    </subcellularLocation>
</comment>
<dbReference type="Gene3D" id="1.10.510.10">
    <property type="entry name" value="Transferase(Phosphotransferase) domain 1"/>
    <property type="match status" value="1"/>
</dbReference>
<dbReference type="InterPro" id="IPR008266">
    <property type="entry name" value="Tyr_kinase_AS"/>
</dbReference>
<evidence type="ECO:0000256" key="14">
    <source>
        <dbReference type="ARBA" id="ARBA00023157"/>
    </source>
</evidence>
<dbReference type="CDD" id="cd00192">
    <property type="entry name" value="PTKc"/>
    <property type="match status" value="1"/>
</dbReference>